<organism evidence="1">
    <name type="scientific">Ovis aries</name>
    <name type="common">Sheep</name>
    <dbReference type="NCBI Taxonomy" id="9940"/>
    <lineage>
        <taxon>Eukaryota</taxon>
        <taxon>Metazoa</taxon>
        <taxon>Chordata</taxon>
        <taxon>Craniata</taxon>
        <taxon>Vertebrata</taxon>
        <taxon>Euteleostomi</taxon>
        <taxon>Mammalia</taxon>
        <taxon>Eutheria</taxon>
        <taxon>Laurasiatheria</taxon>
        <taxon>Artiodactyla</taxon>
        <taxon>Ruminantia</taxon>
        <taxon>Pecora</taxon>
        <taxon>Bovidae</taxon>
        <taxon>Caprinae</taxon>
        <taxon>Ovis</taxon>
    </lineage>
</organism>
<dbReference type="Ensembl" id="ENSOART00020069451.1">
    <property type="protein sequence ID" value="ENSOARP00020036117.1"/>
    <property type="gene ID" value="ENSOARG00020031160.1"/>
</dbReference>
<name>A0AC11CVF9_SHEEP</name>
<protein>
    <submittedName>
        <fullName evidence="1">Uncharacterized protein</fullName>
    </submittedName>
</protein>
<sequence length="268" mass="28415">MERTGQMDTETQRAAWDLLLPRPRVLRGRHRPESLDRSGAPRWEGQEAAGVSHFPPPAASSSLQSCALGITEQRDVAAPRAARASGDRWRGAGRSAGPKGAGLAGLGAGPGKWGGGGLGKTGAPTALKTTPVYLSAGQETYRLPLPPSQTVGSGGGSGPGARTPSALQNFLRLGQCPRRGYLSSLPWRGIPSPGPRPLGREGILGEEGPRSRPCPQPPQTHPNLKAMRVRVYRNYVQSPEKPPLHPLGKKKRKLDRNSSIYSVSGVPF</sequence>
<reference evidence="1" key="1">
    <citation type="submission" date="2020-11" db="EMBL/GenBank/DDBJ databases">
        <authorList>
            <person name="Davenport K.M."/>
            <person name="Bickhart D.M."/>
            <person name="Smith T.P.L."/>
            <person name="Murdoch B.M."/>
            <person name="Rosen B.D."/>
        </authorList>
    </citation>
    <scope>NUCLEOTIDE SEQUENCE [LARGE SCALE GENOMIC DNA]</scope>
    <source>
        <strain evidence="1">OAR_USU_Benz2616</strain>
    </source>
</reference>
<evidence type="ECO:0000313" key="1">
    <source>
        <dbReference type="Ensembl" id="ENSOARP00020036117.1"/>
    </source>
</evidence>
<reference evidence="1" key="2">
    <citation type="submission" date="2025-08" db="UniProtKB">
        <authorList>
            <consortium name="Ensembl"/>
        </authorList>
    </citation>
    <scope>IDENTIFICATION</scope>
</reference>
<reference evidence="1" key="3">
    <citation type="submission" date="2025-09" db="UniProtKB">
        <authorList>
            <consortium name="Ensembl"/>
        </authorList>
    </citation>
    <scope>IDENTIFICATION</scope>
</reference>
<proteinExistence type="predicted"/>
<accession>A0AC11CVF9</accession>